<dbReference type="RefSeq" id="XP_022149986.1">
    <property type="nucleotide sequence ID" value="XM_022294294.1"/>
</dbReference>
<evidence type="ECO:0000313" key="2">
    <source>
        <dbReference type="RefSeq" id="XP_022149986.1"/>
    </source>
</evidence>
<reference evidence="2" key="1">
    <citation type="submission" date="2025-08" db="UniProtKB">
        <authorList>
            <consortium name="RefSeq"/>
        </authorList>
    </citation>
    <scope>IDENTIFICATION</scope>
    <source>
        <strain evidence="2">OHB3-1</strain>
    </source>
</reference>
<accession>A0A6J1DA33</accession>
<dbReference type="GeneID" id="111018268"/>
<dbReference type="AlphaFoldDB" id="A0A6J1DA33"/>
<organism evidence="1 2">
    <name type="scientific">Momordica charantia</name>
    <name type="common">Bitter gourd</name>
    <name type="synonym">Balsam pear</name>
    <dbReference type="NCBI Taxonomy" id="3673"/>
    <lineage>
        <taxon>Eukaryota</taxon>
        <taxon>Viridiplantae</taxon>
        <taxon>Streptophyta</taxon>
        <taxon>Embryophyta</taxon>
        <taxon>Tracheophyta</taxon>
        <taxon>Spermatophyta</taxon>
        <taxon>Magnoliopsida</taxon>
        <taxon>eudicotyledons</taxon>
        <taxon>Gunneridae</taxon>
        <taxon>Pentapetalae</taxon>
        <taxon>rosids</taxon>
        <taxon>fabids</taxon>
        <taxon>Cucurbitales</taxon>
        <taxon>Cucurbitaceae</taxon>
        <taxon>Momordiceae</taxon>
        <taxon>Momordica</taxon>
    </lineage>
</organism>
<dbReference type="PANTHER" id="PTHR10775:SF185">
    <property type="entry name" value="OS08G0208400 PROTEIN"/>
    <property type="match status" value="1"/>
</dbReference>
<proteinExistence type="predicted"/>
<evidence type="ECO:0000313" key="1">
    <source>
        <dbReference type="Proteomes" id="UP000504603"/>
    </source>
</evidence>
<dbReference type="PANTHER" id="PTHR10775">
    <property type="entry name" value="OS08G0208400 PROTEIN"/>
    <property type="match status" value="1"/>
</dbReference>
<dbReference type="OrthoDB" id="1932595at2759"/>
<dbReference type="KEGG" id="mcha:111018268"/>
<gene>
    <name evidence="2" type="primary">LOC111018268</name>
</gene>
<sequence>MYPYYRIWTFHGETRELHSKRIRVNVDQNIGQEQGISEMLNDLTNKRYTKSNEEGQSVRGESSDHNRQAQNTKFQSMLNELDQELYPGCMKFSVITFMVKLLHIKVLKVLNLWSNKSFDMLLQLLKEALPNDCKIPESYYGAKKMLCDLGLGYEKIHACKNDCIIFWKDNEQADVCPQCNEPRYKTDKGNGIQIPHKVLRHFPLIPRLQRLYLSKHTSNEMRWHKERRLDVEGVLRHQADGEAWKEFDKQYSWFARDSRNVRLTLVTDGFNPFGNMNVSYSTWPVILIPYNLPPWKCMKESFWFMSLLIPGPKAPGKDIDVYLQPLINELKELWSTGVDTYDVCSSQNFRLHAALMWTINDFPAYGDLSGWSMKG</sequence>
<dbReference type="Proteomes" id="UP000504603">
    <property type="component" value="Unplaced"/>
</dbReference>
<name>A0A6J1DA33_MOMCH</name>
<dbReference type="Pfam" id="PF02992">
    <property type="entry name" value="Transposase_21"/>
    <property type="match status" value="1"/>
</dbReference>
<dbReference type="InterPro" id="IPR004242">
    <property type="entry name" value="Transposase_21"/>
</dbReference>
<keyword evidence="1" id="KW-1185">Reference proteome</keyword>
<protein>
    <submittedName>
        <fullName evidence="2">Uncharacterized protein LOC111018268</fullName>
    </submittedName>
</protein>